<gene>
    <name evidence="1" type="ORF">BC659_2880</name>
</gene>
<protein>
    <recommendedName>
        <fullName evidence="3">SnoaL-like protein</fullName>
    </recommendedName>
</protein>
<dbReference type="OrthoDB" id="823625at2"/>
<comment type="caution">
    <text evidence="1">The sequence shown here is derived from an EMBL/GenBank/DDBJ whole genome shotgun (WGS) entry which is preliminary data.</text>
</comment>
<dbReference type="AlphaFoldDB" id="A0A4R6IS90"/>
<evidence type="ECO:0008006" key="3">
    <source>
        <dbReference type="Google" id="ProtNLM"/>
    </source>
</evidence>
<sequence>MRILFTFIVLIIVTLFVLKGSRNDRNGELPVFMRTDLIAENHQTKIEVQFHSLYQPDSFQLAMLKKDYSNIWAHLNHLYETNDVEAGKEYYTEDWFKQITGHYSGKTTSPVRRADLQHELHIQNWSEDGLVCSLIDSNLVLSYHFPNEKQVRTEKIQLAVALLFQGDHWRVDAIRVLKP</sequence>
<proteinExistence type="predicted"/>
<organism evidence="1 2">
    <name type="scientific">Sediminibacterium goheungense</name>
    <dbReference type="NCBI Taxonomy" id="1086393"/>
    <lineage>
        <taxon>Bacteria</taxon>
        <taxon>Pseudomonadati</taxon>
        <taxon>Bacteroidota</taxon>
        <taxon>Chitinophagia</taxon>
        <taxon>Chitinophagales</taxon>
        <taxon>Chitinophagaceae</taxon>
        <taxon>Sediminibacterium</taxon>
    </lineage>
</organism>
<evidence type="ECO:0000313" key="2">
    <source>
        <dbReference type="Proteomes" id="UP000295741"/>
    </source>
</evidence>
<evidence type="ECO:0000313" key="1">
    <source>
        <dbReference type="EMBL" id="TDO25340.1"/>
    </source>
</evidence>
<dbReference type="Proteomes" id="UP000295741">
    <property type="component" value="Unassembled WGS sequence"/>
</dbReference>
<accession>A0A4R6IS90</accession>
<dbReference type="EMBL" id="SNWP01000013">
    <property type="protein sequence ID" value="TDO25340.1"/>
    <property type="molecule type" value="Genomic_DNA"/>
</dbReference>
<keyword evidence="2" id="KW-1185">Reference proteome</keyword>
<reference evidence="1 2" key="1">
    <citation type="submission" date="2019-03" db="EMBL/GenBank/DDBJ databases">
        <title>Genomic Encyclopedia of Archaeal and Bacterial Type Strains, Phase II (KMG-II): from individual species to whole genera.</title>
        <authorList>
            <person name="Goeker M."/>
        </authorList>
    </citation>
    <scope>NUCLEOTIDE SEQUENCE [LARGE SCALE GENOMIC DNA]</scope>
    <source>
        <strain evidence="1 2">DSM 28323</strain>
    </source>
</reference>
<name>A0A4R6IS90_9BACT</name>
<dbReference type="RefSeq" id="WP_133475455.1">
    <property type="nucleotide sequence ID" value="NZ_SNWP01000013.1"/>
</dbReference>